<dbReference type="OrthoDB" id="3806873at2"/>
<keyword evidence="3" id="KW-0808">Transferase</keyword>
<name>A0A558R923_9SPHN</name>
<evidence type="ECO:0000313" key="3">
    <source>
        <dbReference type="EMBL" id="TVV75838.1"/>
    </source>
</evidence>
<dbReference type="InterPro" id="IPR051678">
    <property type="entry name" value="AGP_Transferase"/>
</dbReference>
<dbReference type="Proteomes" id="UP000318681">
    <property type="component" value="Unassembled WGS sequence"/>
</dbReference>
<dbReference type="InterPro" id="IPR002575">
    <property type="entry name" value="Aminoglycoside_PTrfase"/>
</dbReference>
<dbReference type="Pfam" id="PF01636">
    <property type="entry name" value="APH"/>
    <property type="match status" value="1"/>
</dbReference>
<dbReference type="GO" id="GO:0016740">
    <property type="term" value="F:transferase activity"/>
    <property type="evidence" value="ECO:0007669"/>
    <property type="project" value="UniProtKB-KW"/>
</dbReference>
<reference evidence="3 4" key="1">
    <citation type="submission" date="2019-07" db="EMBL/GenBank/DDBJ databases">
        <title>Sphingomonas solaris sp. nov., isolated from a solar panel from Boston, Massachusetts.</title>
        <authorList>
            <person name="Tanner K."/>
            <person name="Pascual J."/>
            <person name="Mancuso C."/>
            <person name="Pereto J."/>
            <person name="Khalil A."/>
            <person name="Vilanova C."/>
        </authorList>
    </citation>
    <scope>NUCLEOTIDE SEQUENCE [LARGE SCALE GENOMIC DNA]</scope>
    <source>
        <strain evidence="3 4">R4DWN</strain>
    </source>
</reference>
<dbReference type="SUPFAM" id="SSF56112">
    <property type="entry name" value="Protein kinase-like (PK-like)"/>
    <property type="match status" value="1"/>
</dbReference>
<comment type="caution">
    <text evidence="3">The sequence shown here is derived from an EMBL/GenBank/DDBJ whole genome shotgun (WGS) entry which is preliminary data.</text>
</comment>
<feature type="region of interest" description="Disordered" evidence="1">
    <location>
        <begin position="1"/>
        <end position="24"/>
    </location>
</feature>
<dbReference type="CDD" id="cd05154">
    <property type="entry name" value="ACAD10_11_N-like"/>
    <property type="match status" value="1"/>
</dbReference>
<sequence length="380" mass="42752">MSFSSRSRRGRLAGRDRTASWPRRVRRGAAGRLMSQVIRRDPETLRRALLPWLHERLPEADAIELPLPRKPGSGGSSETLLISPTIRQAGVTRREEWVLRIEPSDHQIYMDPGLRRQFLVMQALHAQGDVPVPAMLWYEADPTTLGVPFFVMEHVHGQVMPGMHHSGGFLAEAPPAAREAIWLSAIETMARLHRLSEARFQFLARPALGSTGLDQEIAYWTDYLAWSGAPVRAEQERALRWMADNLPDARGGGLAWGDARPANMIFRDDKCRAVIDWETTSLGGAETDLGWWLFFDWNVSEGSKIARLEGTTDRAGTIAAWEHFAGRRAEAMEWHEAFAALRFSMIVDRARLLAERMGRPETVPADAGHRIAERLVELTA</sequence>
<dbReference type="AlphaFoldDB" id="A0A558R923"/>
<evidence type="ECO:0000259" key="2">
    <source>
        <dbReference type="Pfam" id="PF01636"/>
    </source>
</evidence>
<evidence type="ECO:0000256" key="1">
    <source>
        <dbReference type="SAM" id="MobiDB-lite"/>
    </source>
</evidence>
<feature type="compositionally biased region" description="Basic residues" evidence="1">
    <location>
        <begin position="1"/>
        <end position="12"/>
    </location>
</feature>
<dbReference type="EMBL" id="VNIM01000016">
    <property type="protein sequence ID" value="TVV75838.1"/>
    <property type="molecule type" value="Genomic_DNA"/>
</dbReference>
<dbReference type="Gene3D" id="3.90.1200.10">
    <property type="match status" value="1"/>
</dbReference>
<dbReference type="InterPro" id="IPR041726">
    <property type="entry name" value="ACAD10_11_N"/>
</dbReference>
<keyword evidence="4" id="KW-1185">Reference proteome</keyword>
<organism evidence="3 4">
    <name type="scientific">Alterirhizorhabdus solaris</name>
    <dbReference type="NCBI Taxonomy" id="2529389"/>
    <lineage>
        <taxon>Bacteria</taxon>
        <taxon>Pseudomonadati</taxon>
        <taxon>Pseudomonadota</taxon>
        <taxon>Alphaproteobacteria</taxon>
        <taxon>Sphingomonadales</taxon>
        <taxon>Rhizorhabdaceae</taxon>
        <taxon>Alterirhizorhabdus</taxon>
    </lineage>
</organism>
<accession>A0A558R923</accession>
<protein>
    <submittedName>
        <fullName evidence="3">Phosphotransferase family protein</fullName>
    </submittedName>
</protein>
<proteinExistence type="predicted"/>
<gene>
    <name evidence="3" type="ORF">FOY91_06045</name>
</gene>
<dbReference type="PANTHER" id="PTHR21310:SF57">
    <property type="entry name" value="BLR2944 PROTEIN"/>
    <property type="match status" value="1"/>
</dbReference>
<evidence type="ECO:0000313" key="4">
    <source>
        <dbReference type="Proteomes" id="UP000318681"/>
    </source>
</evidence>
<dbReference type="InterPro" id="IPR011009">
    <property type="entry name" value="Kinase-like_dom_sf"/>
</dbReference>
<feature type="domain" description="Aminoglycoside phosphotransferase" evidence="2">
    <location>
        <begin position="92"/>
        <end position="301"/>
    </location>
</feature>
<dbReference type="Gene3D" id="3.30.200.20">
    <property type="entry name" value="Phosphorylase Kinase, domain 1"/>
    <property type="match status" value="1"/>
</dbReference>
<dbReference type="PANTHER" id="PTHR21310">
    <property type="entry name" value="AMINOGLYCOSIDE PHOSPHOTRANSFERASE-RELATED-RELATED"/>
    <property type="match status" value="1"/>
</dbReference>